<reference evidence="7" key="1">
    <citation type="submission" date="2013-07" db="EMBL/GenBank/DDBJ databases">
        <title>Sub-species coevolution in mutualistic symbiosis.</title>
        <authorList>
            <person name="Murfin K."/>
            <person name="Klassen J."/>
            <person name="Lee M."/>
            <person name="Forst S."/>
            <person name="Stock P."/>
            <person name="Goodrich-Blair H."/>
        </authorList>
    </citation>
    <scope>NUCLEOTIDE SEQUENCE [LARGE SCALE GENOMIC DNA]</scope>
    <source>
        <strain evidence="7">Feltiae Moldova</strain>
    </source>
</reference>
<dbReference type="PANTHER" id="PTHR30349:SF36">
    <property type="entry name" value="PROPHAGE INTEGRASE INTR-RELATED"/>
    <property type="match status" value="1"/>
</dbReference>
<evidence type="ECO:0000313" key="7">
    <source>
        <dbReference type="EMBL" id="CDH00242.1"/>
    </source>
</evidence>
<evidence type="ECO:0000256" key="3">
    <source>
        <dbReference type="ARBA" id="ARBA00023172"/>
    </source>
</evidence>
<proteinExistence type="predicted"/>
<keyword evidence="2 4" id="KW-0238">DNA-binding</keyword>
<evidence type="ECO:0000256" key="2">
    <source>
        <dbReference type="ARBA" id="ARBA00023125"/>
    </source>
</evidence>
<evidence type="ECO:0000259" key="6">
    <source>
        <dbReference type="PROSITE" id="PS51900"/>
    </source>
</evidence>
<evidence type="ECO:0000256" key="1">
    <source>
        <dbReference type="ARBA" id="ARBA00022908"/>
    </source>
</evidence>
<dbReference type="Gene3D" id="1.10.443.10">
    <property type="entry name" value="Intergrase catalytic core"/>
    <property type="match status" value="1"/>
</dbReference>
<dbReference type="Pfam" id="PF13102">
    <property type="entry name" value="Phage_int_SAM_5"/>
    <property type="match status" value="1"/>
</dbReference>
<dbReference type="InterPro" id="IPR013762">
    <property type="entry name" value="Integrase-like_cat_sf"/>
</dbReference>
<name>A0A077NDI9_XENBV</name>
<comment type="caution">
    <text evidence="7">The sequence shown here is derived from an EMBL/GenBank/DDBJ whole genome shotgun (WGS) entry which is preliminary data.</text>
</comment>
<gene>
    <name evidence="7" type="ORF">XBFM1_1450002</name>
</gene>
<dbReference type="InterPro" id="IPR050090">
    <property type="entry name" value="Tyrosine_recombinase_XerCD"/>
</dbReference>
<dbReference type="EMBL" id="CBSV010000052">
    <property type="protein sequence ID" value="CDH00242.1"/>
    <property type="molecule type" value="Genomic_DNA"/>
</dbReference>
<keyword evidence="1" id="KW-0229">DNA integration</keyword>
<dbReference type="InterPro" id="IPR002104">
    <property type="entry name" value="Integrase_catalytic"/>
</dbReference>
<dbReference type="InterPro" id="IPR011010">
    <property type="entry name" value="DNA_brk_join_enz"/>
</dbReference>
<dbReference type="InterPro" id="IPR010998">
    <property type="entry name" value="Integrase_recombinase_N"/>
</dbReference>
<dbReference type="PROSITE" id="PS51898">
    <property type="entry name" value="TYR_RECOMBINASE"/>
    <property type="match status" value="1"/>
</dbReference>
<dbReference type="InterPro" id="IPR044068">
    <property type="entry name" value="CB"/>
</dbReference>
<dbReference type="RefSeq" id="WP_038223278.1">
    <property type="nucleotide sequence ID" value="NZ_CAWLWD010000128.1"/>
</dbReference>
<dbReference type="PANTHER" id="PTHR30349">
    <property type="entry name" value="PHAGE INTEGRASE-RELATED"/>
    <property type="match status" value="1"/>
</dbReference>
<dbReference type="HOGENOM" id="CLU_027562_8_2_6"/>
<dbReference type="GO" id="GO:0006310">
    <property type="term" value="P:DNA recombination"/>
    <property type="evidence" value="ECO:0007669"/>
    <property type="project" value="UniProtKB-KW"/>
</dbReference>
<dbReference type="Gene3D" id="1.10.150.130">
    <property type="match status" value="1"/>
</dbReference>
<dbReference type="Pfam" id="PF00589">
    <property type="entry name" value="Phage_integrase"/>
    <property type="match status" value="1"/>
</dbReference>
<feature type="domain" description="Tyr recombinase" evidence="5">
    <location>
        <begin position="199"/>
        <end position="387"/>
    </location>
</feature>
<organism evidence="7">
    <name type="scientific">Xenorhabdus bovienii str. feltiae Moldova</name>
    <dbReference type="NCBI Taxonomy" id="1398200"/>
    <lineage>
        <taxon>Bacteria</taxon>
        <taxon>Pseudomonadati</taxon>
        <taxon>Pseudomonadota</taxon>
        <taxon>Gammaproteobacteria</taxon>
        <taxon>Enterobacterales</taxon>
        <taxon>Morganellaceae</taxon>
        <taxon>Xenorhabdus</taxon>
    </lineage>
</organism>
<accession>A0A077NDI9</accession>
<feature type="domain" description="Core-binding (CB)" evidence="6">
    <location>
        <begin position="88"/>
        <end position="170"/>
    </location>
</feature>
<evidence type="ECO:0008006" key="8">
    <source>
        <dbReference type="Google" id="ProtNLM"/>
    </source>
</evidence>
<sequence>MGQKEQSEYSLPRGVMIRRHRAGETINISFNYRGVRCREPLSNLEITPKNIKYAARLLGEIHNKIEKSLFSYVDYFPKSPRLSIFGNKKMGRNVSAYLDEYLTICKTRDLSPSTIGGYKKCKTALSDLHKIPVSELTPAILKNWIQKQTISLKTIRNQLSFLRSAIDEAVTDGLININPVNLVTASRYQTERREKEREYIVDPLSPNEVTALLSAAGNKQWENLFRFAIHTGLRSSELCALRWSDIDFIGKTAHVTSASVVGVIKGTKTKAGMRKVELNDQAMLALSNQKAFTFLKDREIFEDPKTGDPWAGADAIRKKAWVPTLRKAGIRYRNPYQTRHTFATKHISQGANLFWLATQMGHKGPEMLFRHYGSYLSAYDGNTELKNDKTEEVKFL</sequence>
<dbReference type="InterPro" id="IPR025269">
    <property type="entry name" value="SAM-like_dom"/>
</dbReference>
<dbReference type="Pfam" id="PF12167">
    <property type="entry name" value="Arm-DNA-bind_2"/>
    <property type="match status" value="1"/>
</dbReference>
<dbReference type="GO" id="GO:0003677">
    <property type="term" value="F:DNA binding"/>
    <property type="evidence" value="ECO:0007669"/>
    <property type="project" value="UniProtKB-UniRule"/>
</dbReference>
<dbReference type="SUPFAM" id="SSF56349">
    <property type="entry name" value="DNA breaking-rejoining enzymes"/>
    <property type="match status" value="1"/>
</dbReference>
<dbReference type="GO" id="GO:0015074">
    <property type="term" value="P:DNA integration"/>
    <property type="evidence" value="ECO:0007669"/>
    <property type="project" value="UniProtKB-KW"/>
</dbReference>
<evidence type="ECO:0000256" key="4">
    <source>
        <dbReference type="PROSITE-ProRule" id="PRU01248"/>
    </source>
</evidence>
<protein>
    <recommendedName>
        <fullName evidence="8">Integrase</fullName>
    </recommendedName>
</protein>
<evidence type="ECO:0000259" key="5">
    <source>
        <dbReference type="PROSITE" id="PS51898"/>
    </source>
</evidence>
<dbReference type="InterPro" id="IPR022000">
    <property type="entry name" value="Min27-like_integrase_DNA_bind"/>
</dbReference>
<dbReference type="PROSITE" id="PS51900">
    <property type="entry name" value="CB"/>
    <property type="match status" value="1"/>
</dbReference>
<dbReference type="Proteomes" id="UP000028487">
    <property type="component" value="Unassembled WGS sequence"/>
</dbReference>
<dbReference type="AlphaFoldDB" id="A0A077NDI9"/>
<dbReference type="CDD" id="cd01189">
    <property type="entry name" value="INT_ICEBs1_C_like"/>
    <property type="match status" value="1"/>
</dbReference>
<keyword evidence="3" id="KW-0233">DNA recombination</keyword>